<sequence>MTIVSDTLAKTKEKDGIHTQFIAKDKLFVCWYTSPLKMDVIQRFFKQSLVGQIVRVYDVTKQLDNNETKFPFLDISVPVQQNYWTLKGLKDNKVYLLELGFFVEDQYFPVHRSEFIQIEQTDFLEEQKSLHVIVKNSREWNEYVSTYSLYENVKESEWEREQ</sequence>
<accession>A0ABV6KMA1</accession>
<name>A0ABV6KMA1_9BACI</name>
<evidence type="ECO:0000313" key="2">
    <source>
        <dbReference type="Proteomes" id="UP001589738"/>
    </source>
</evidence>
<organism evidence="1 2">
    <name type="scientific">Robertmurraya beringensis</name>
    <dbReference type="NCBI Taxonomy" id="641660"/>
    <lineage>
        <taxon>Bacteria</taxon>
        <taxon>Bacillati</taxon>
        <taxon>Bacillota</taxon>
        <taxon>Bacilli</taxon>
        <taxon>Bacillales</taxon>
        <taxon>Bacillaceae</taxon>
        <taxon>Robertmurraya</taxon>
    </lineage>
</organism>
<reference evidence="1 2" key="1">
    <citation type="submission" date="2024-09" db="EMBL/GenBank/DDBJ databases">
        <authorList>
            <person name="Sun Q."/>
            <person name="Mori K."/>
        </authorList>
    </citation>
    <scope>NUCLEOTIDE SEQUENCE [LARGE SCALE GENOMIC DNA]</scope>
    <source>
        <strain evidence="1 2">CGMCC 1.9126</strain>
    </source>
</reference>
<protein>
    <submittedName>
        <fullName evidence="1">DUF4912 domain-containing protein</fullName>
    </submittedName>
</protein>
<dbReference type="RefSeq" id="WP_377057621.1">
    <property type="nucleotide sequence ID" value="NZ_JBHLUU010000015.1"/>
</dbReference>
<evidence type="ECO:0000313" key="1">
    <source>
        <dbReference type="EMBL" id="MFC0474442.1"/>
    </source>
</evidence>
<keyword evidence="2" id="KW-1185">Reference proteome</keyword>
<dbReference type="Proteomes" id="UP001589738">
    <property type="component" value="Unassembled WGS sequence"/>
</dbReference>
<comment type="caution">
    <text evidence="1">The sequence shown here is derived from an EMBL/GenBank/DDBJ whole genome shotgun (WGS) entry which is preliminary data.</text>
</comment>
<dbReference type="EMBL" id="JBHLUU010000015">
    <property type="protein sequence ID" value="MFC0474442.1"/>
    <property type="molecule type" value="Genomic_DNA"/>
</dbReference>
<dbReference type="Pfam" id="PF16258">
    <property type="entry name" value="DUF4912"/>
    <property type="match status" value="1"/>
</dbReference>
<dbReference type="InterPro" id="IPR032585">
    <property type="entry name" value="DUF4912"/>
</dbReference>
<gene>
    <name evidence="1" type="ORF">ACFFHF_03905</name>
</gene>
<proteinExistence type="predicted"/>